<keyword evidence="2" id="KW-1185">Reference proteome</keyword>
<accession>A0A420VUN7</accession>
<comment type="caution">
    <text evidence="1">The sequence shown here is derived from an EMBL/GenBank/DDBJ whole genome shotgun (WGS) entry which is preliminary data.</text>
</comment>
<proteinExistence type="predicted"/>
<organism evidence="1 2">
    <name type="scientific">Sphingobacterium puteale</name>
    <dbReference type="NCBI Taxonomy" id="2420510"/>
    <lineage>
        <taxon>Bacteria</taxon>
        <taxon>Pseudomonadati</taxon>
        <taxon>Bacteroidota</taxon>
        <taxon>Sphingobacteriia</taxon>
        <taxon>Sphingobacteriales</taxon>
        <taxon>Sphingobacteriaceae</taxon>
        <taxon>Sphingobacterium</taxon>
    </lineage>
</organism>
<dbReference type="OrthoDB" id="792232at2"/>
<dbReference type="EMBL" id="RBWS01000014">
    <property type="protein sequence ID" value="RKO70083.1"/>
    <property type="molecule type" value="Genomic_DNA"/>
</dbReference>
<protein>
    <submittedName>
        <fullName evidence="1">Uncharacterized protein</fullName>
    </submittedName>
</protein>
<sequence>MFDTTLPYKLIQIRKNRFVNSESFLREYIFKFYLHNKKGCIKYIVSVKEYAEGLLTMDYYPKISLTPRVSAQDTVQDLRYRMLTKQNSFGKIGGTLMDIMVMFQNNHNLRIWGFLAANLIREDSNDNNKRYRTYIEILRRSFQNKYNIFGNRKNSVIFVIPNIFNKSIKEIVKRYEDIFAETN</sequence>
<gene>
    <name evidence="1" type="ORF">D7322_18035</name>
</gene>
<evidence type="ECO:0000313" key="2">
    <source>
        <dbReference type="Proteomes" id="UP000282423"/>
    </source>
</evidence>
<name>A0A420VUN7_9SPHI</name>
<evidence type="ECO:0000313" key="1">
    <source>
        <dbReference type="EMBL" id="RKO70083.1"/>
    </source>
</evidence>
<reference evidence="1 2" key="1">
    <citation type="submission" date="2018-10" db="EMBL/GenBank/DDBJ databases">
        <title>Sphingobacterium sp. M05W1-28.</title>
        <authorList>
            <person name="Cai H."/>
        </authorList>
    </citation>
    <scope>NUCLEOTIDE SEQUENCE [LARGE SCALE GENOMIC DNA]</scope>
    <source>
        <strain evidence="1 2">M05W1-28</strain>
    </source>
</reference>
<dbReference type="Proteomes" id="UP000282423">
    <property type="component" value="Unassembled WGS sequence"/>
</dbReference>
<dbReference type="AlphaFoldDB" id="A0A420VUN7"/>
<dbReference type="RefSeq" id="WP_121125639.1">
    <property type="nucleotide sequence ID" value="NZ_RBWS01000014.1"/>
</dbReference>